<evidence type="ECO:0000313" key="2">
    <source>
        <dbReference type="EMBL" id="KAF2246908.1"/>
    </source>
</evidence>
<dbReference type="GeneID" id="54582827"/>
<reference evidence="2" key="1">
    <citation type="journal article" date="2020" name="Stud. Mycol.">
        <title>101 Dothideomycetes genomes: a test case for predicting lifestyles and emergence of pathogens.</title>
        <authorList>
            <person name="Haridas S."/>
            <person name="Albert R."/>
            <person name="Binder M."/>
            <person name="Bloem J."/>
            <person name="Labutti K."/>
            <person name="Salamov A."/>
            <person name="Andreopoulos B."/>
            <person name="Baker S."/>
            <person name="Barry K."/>
            <person name="Bills G."/>
            <person name="Bluhm B."/>
            <person name="Cannon C."/>
            <person name="Castanera R."/>
            <person name="Culley D."/>
            <person name="Daum C."/>
            <person name="Ezra D."/>
            <person name="Gonzalez J."/>
            <person name="Henrissat B."/>
            <person name="Kuo A."/>
            <person name="Liang C."/>
            <person name="Lipzen A."/>
            <person name="Lutzoni F."/>
            <person name="Magnuson J."/>
            <person name="Mondo S."/>
            <person name="Nolan M."/>
            <person name="Ohm R."/>
            <person name="Pangilinan J."/>
            <person name="Park H.-J."/>
            <person name="Ramirez L."/>
            <person name="Alfaro M."/>
            <person name="Sun H."/>
            <person name="Tritt A."/>
            <person name="Yoshinaga Y."/>
            <person name="Zwiers L.-H."/>
            <person name="Turgeon B."/>
            <person name="Goodwin S."/>
            <person name="Spatafora J."/>
            <person name="Crous P."/>
            <person name="Grigoriev I."/>
        </authorList>
    </citation>
    <scope>NUCLEOTIDE SEQUENCE</scope>
    <source>
        <strain evidence="2">CBS 122368</strain>
    </source>
</reference>
<dbReference type="InterPro" id="IPR052895">
    <property type="entry name" value="HetReg/Transcr_Mod"/>
</dbReference>
<gene>
    <name evidence="2" type="ORF">BU26DRAFT_521297</name>
</gene>
<dbReference type="AlphaFoldDB" id="A0A6A6IA28"/>
<accession>A0A6A6IA28</accession>
<sequence length="611" mass="70290">MSNPIYPNRLTDQNIRLLELLPGDPSHILVGRLFDAKLDDDLDFEALSYVWGDPRSRTDIKLAYMPTEPNADIAVHRRREESFSVTTNLAHALTRLRRPDRSRIVWADAVCINQEDVKERNHQVQLMRDVYTRATGVLVFFSPRAMKEQFASRSASLMMQIYNSCLRLRPEMTLTWSSDLESAVAMLPLDVIDLSDTQNTRALQQFFYCPWFTRIWCVQEIILARKATVLFGAHEELPWGVVGITASWLHSAHVSRALPKHKLLRIPAERCWNMFKAALYLPTEFGLALSDFRHCNSSDPRDKVYALLGIIQWEKGDIAPPVVDYGRGYLSIYLDTARTILRTTGDLSILSLVGDEPHTLWYPNWWYDPAPHISVHELSRWSACGENRLQKWDVSGKPPNRCLRLRGFRFDRITYASGAMKCEDEDIHMNPRHQTYYPIVELWWHLLQQPTSDHDHEKLLRRMAHTLTFGGTRNSCLPDADRERELLADFANFITLLLGDTPEFLNDLEIGTAEGDGRKFLALARSALHGCQVFRTEKGFYGISSGSIRKAEYGGIIVAVLYGGKVPYLLQRVEEDNYMFRGTCYIHDIMQGQLFGELWSDDLEEQTFVLK</sequence>
<dbReference type="PANTHER" id="PTHR24148">
    <property type="entry name" value="ANKYRIN REPEAT DOMAIN-CONTAINING PROTEIN 39 HOMOLOG-RELATED"/>
    <property type="match status" value="1"/>
</dbReference>
<feature type="domain" description="Heterokaryon incompatibility" evidence="1">
    <location>
        <begin position="44"/>
        <end position="220"/>
    </location>
</feature>
<dbReference type="EMBL" id="ML987198">
    <property type="protein sequence ID" value="KAF2246908.1"/>
    <property type="molecule type" value="Genomic_DNA"/>
</dbReference>
<proteinExistence type="predicted"/>
<protein>
    <submittedName>
        <fullName evidence="2">HET-domain-containing protein</fullName>
    </submittedName>
</protein>
<dbReference type="InterPro" id="IPR010730">
    <property type="entry name" value="HET"/>
</dbReference>
<organism evidence="2 3">
    <name type="scientific">Trematosphaeria pertusa</name>
    <dbReference type="NCBI Taxonomy" id="390896"/>
    <lineage>
        <taxon>Eukaryota</taxon>
        <taxon>Fungi</taxon>
        <taxon>Dikarya</taxon>
        <taxon>Ascomycota</taxon>
        <taxon>Pezizomycotina</taxon>
        <taxon>Dothideomycetes</taxon>
        <taxon>Pleosporomycetidae</taxon>
        <taxon>Pleosporales</taxon>
        <taxon>Massarineae</taxon>
        <taxon>Trematosphaeriaceae</taxon>
        <taxon>Trematosphaeria</taxon>
    </lineage>
</organism>
<evidence type="ECO:0000313" key="3">
    <source>
        <dbReference type="Proteomes" id="UP000800094"/>
    </source>
</evidence>
<keyword evidence="3" id="KW-1185">Reference proteome</keyword>
<dbReference type="OrthoDB" id="5386682at2759"/>
<dbReference type="RefSeq" id="XP_033681912.1">
    <property type="nucleotide sequence ID" value="XM_033829497.1"/>
</dbReference>
<evidence type="ECO:0000259" key="1">
    <source>
        <dbReference type="Pfam" id="PF06985"/>
    </source>
</evidence>
<dbReference type="Proteomes" id="UP000800094">
    <property type="component" value="Unassembled WGS sequence"/>
</dbReference>
<name>A0A6A6IA28_9PLEO</name>
<dbReference type="Pfam" id="PF26639">
    <property type="entry name" value="Het-6_barrel"/>
    <property type="match status" value="1"/>
</dbReference>
<dbReference type="PANTHER" id="PTHR24148:SF73">
    <property type="entry name" value="HET DOMAIN PROTEIN (AFU_ORTHOLOGUE AFUA_8G01020)"/>
    <property type="match status" value="1"/>
</dbReference>
<dbReference type="Pfam" id="PF06985">
    <property type="entry name" value="HET"/>
    <property type="match status" value="1"/>
</dbReference>